<evidence type="ECO:0000313" key="2">
    <source>
        <dbReference type="Proteomes" id="UP000789920"/>
    </source>
</evidence>
<reference evidence="1" key="1">
    <citation type="submission" date="2021-06" db="EMBL/GenBank/DDBJ databases">
        <authorList>
            <person name="Kallberg Y."/>
            <person name="Tangrot J."/>
            <person name="Rosling A."/>
        </authorList>
    </citation>
    <scope>NUCLEOTIDE SEQUENCE</scope>
    <source>
        <strain evidence="1">MA461A</strain>
    </source>
</reference>
<proteinExistence type="predicted"/>
<name>A0ACA9MH38_9GLOM</name>
<dbReference type="Proteomes" id="UP000789920">
    <property type="component" value="Unassembled WGS sequence"/>
</dbReference>
<comment type="caution">
    <text evidence="1">The sequence shown here is derived from an EMBL/GenBank/DDBJ whole genome shotgun (WGS) entry which is preliminary data.</text>
</comment>
<evidence type="ECO:0000313" key="1">
    <source>
        <dbReference type="EMBL" id="CAG8586270.1"/>
    </source>
</evidence>
<dbReference type="EMBL" id="CAJVQC010007973">
    <property type="protein sequence ID" value="CAG8586270.1"/>
    <property type="molecule type" value="Genomic_DNA"/>
</dbReference>
<accession>A0ACA9MH38</accession>
<sequence>DLEHVAYKTKGGFANISTTIWKTGVIMLFDNKKQEFIRGKLITVILKNLSNSQQEEKAFLKKIKTHISLGSESYTVAICYGITRDTKTSDYILVLANYEQDLESYIKSSYDNITWKEIYKIFYNIPGE</sequence>
<organism evidence="1 2">
    <name type="scientific">Racocetra persica</name>
    <dbReference type="NCBI Taxonomy" id="160502"/>
    <lineage>
        <taxon>Eukaryota</taxon>
        <taxon>Fungi</taxon>
        <taxon>Fungi incertae sedis</taxon>
        <taxon>Mucoromycota</taxon>
        <taxon>Glomeromycotina</taxon>
        <taxon>Glomeromycetes</taxon>
        <taxon>Diversisporales</taxon>
        <taxon>Gigasporaceae</taxon>
        <taxon>Racocetra</taxon>
    </lineage>
</organism>
<feature type="non-terminal residue" evidence="1">
    <location>
        <position position="1"/>
    </location>
</feature>
<gene>
    <name evidence="1" type="ORF">RPERSI_LOCUS5356</name>
</gene>
<keyword evidence="2" id="KW-1185">Reference proteome</keyword>
<protein>
    <submittedName>
        <fullName evidence="1">26327_t:CDS:1</fullName>
    </submittedName>
</protein>